<dbReference type="CDD" id="cd16461">
    <property type="entry name" value="RING-H2_EL5-like"/>
    <property type="match status" value="1"/>
</dbReference>
<keyword evidence="1" id="KW-0862">Zinc</keyword>
<dbReference type="PROSITE" id="PS50089">
    <property type="entry name" value="ZF_RING_2"/>
    <property type="match status" value="1"/>
</dbReference>
<dbReference type="InterPro" id="IPR013083">
    <property type="entry name" value="Znf_RING/FYVE/PHD"/>
</dbReference>
<keyword evidence="1" id="KW-0863">Zinc-finger</keyword>
<accession>A0A7J7DM71</accession>
<reference evidence="4 5" key="1">
    <citation type="journal article" date="2020" name="Nat. Commun.">
        <title>Genome of Tripterygium wilfordii and identification of cytochrome P450 involved in triptolide biosynthesis.</title>
        <authorList>
            <person name="Tu L."/>
            <person name="Su P."/>
            <person name="Zhang Z."/>
            <person name="Gao L."/>
            <person name="Wang J."/>
            <person name="Hu T."/>
            <person name="Zhou J."/>
            <person name="Zhang Y."/>
            <person name="Zhao Y."/>
            <person name="Liu Y."/>
            <person name="Song Y."/>
            <person name="Tong Y."/>
            <person name="Lu Y."/>
            <person name="Yang J."/>
            <person name="Xu C."/>
            <person name="Jia M."/>
            <person name="Peters R.J."/>
            <person name="Huang L."/>
            <person name="Gao W."/>
        </authorList>
    </citation>
    <scope>NUCLEOTIDE SEQUENCE [LARGE SCALE GENOMIC DNA]</scope>
    <source>
        <strain evidence="5">cv. XIE 37</strain>
        <tissue evidence="4">Leaf</tissue>
    </source>
</reference>
<evidence type="ECO:0000313" key="4">
    <source>
        <dbReference type="EMBL" id="KAF5747427.1"/>
    </source>
</evidence>
<dbReference type="FunCoup" id="A0A7J7DM71">
    <property type="interactions" value="88"/>
</dbReference>
<evidence type="ECO:0000259" key="3">
    <source>
        <dbReference type="PROSITE" id="PS50089"/>
    </source>
</evidence>
<keyword evidence="2" id="KW-1133">Transmembrane helix</keyword>
<dbReference type="SMART" id="SM00184">
    <property type="entry name" value="RING"/>
    <property type="match status" value="1"/>
</dbReference>
<feature type="transmembrane region" description="Helical" evidence="2">
    <location>
        <begin position="12"/>
        <end position="32"/>
    </location>
</feature>
<keyword evidence="2" id="KW-0472">Membrane</keyword>
<dbReference type="PANTHER" id="PTHR47662:SF1">
    <property type="entry name" value="RING-TYPE DOMAIN-CONTAINING PROTEIN"/>
    <property type="match status" value="1"/>
</dbReference>
<keyword evidence="1" id="KW-0479">Metal-binding</keyword>
<proteinExistence type="predicted"/>
<protein>
    <submittedName>
        <fullName evidence="4">E3 ubiquitin-protein ligase XERICO</fullName>
    </submittedName>
</protein>
<dbReference type="Pfam" id="PF13639">
    <property type="entry name" value="zf-RING_2"/>
    <property type="match status" value="1"/>
</dbReference>
<keyword evidence="5" id="KW-1185">Reference proteome</keyword>
<dbReference type="GO" id="GO:0008270">
    <property type="term" value="F:zinc ion binding"/>
    <property type="evidence" value="ECO:0007669"/>
    <property type="project" value="UniProtKB-KW"/>
</dbReference>
<dbReference type="PANTHER" id="PTHR47662">
    <property type="entry name" value="RING-TYPE DOMAIN-CONTAINING PROTEIN"/>
    <property type="match status" value="1"/>
</dbReference>
<dbReference type="OrthoDB" id="8062037at2759"/>
<evidence type="ECO:0000256" key="1">
    <source>
        <dbReference type="PROSITE-ProRule" id="PRU00175"/>
    </source>
</evidence>
<keyword evidence="2" id="KW-0812">Transmembrane</keyword>
<evidence type="ECO:0000313" key="5">
    <source>
        <dbReference type="Proteomes" id="UP000593562"/>
    </source>
</evidence>
<sequence length="166" mass="19489">MAMAALPDFFSRFYTVTFVFFTISLLEIKNLFRSITRIASFQNTSKQLLTTTQFFKFLEERNPTISYTRKLKPQSRDCAVCLSDFVEGEKIRRLKCKHAFHKNCLDRWLNQYWATCPLCRSKVLPDEVVAGFHQSRQDPVEHDRSAEEIIYLLSALNGDSYHHGYF</sequence>
<dbReference type="InterPro" id="IPR001841">
    <property type="entry name" value="Znf_RING"/>
</dbReference>
<feature type="domain" description="RING-type" evidence="3">
    <location>
        <begin position="78"/>
        <end position="120"/>
    </location>
</feature>
<dbReference type="SUPFAM" id="SSF57850">
    <property type="entry name" value="RING/U-box"/>
    <property type="match status" value="1"/>
</dbReference>
<evidence type="ECO:0000256" key="2">
    <source>
        <dbReference type="SAM" id="Phobius"/>
    </source>
</evidence>
<comment type="caution">
    <text evidence="4">The sequence shown here is derived from an EMBL/GenBank/DDBJ whole genome shotgun (WGS) entry which is preliminary data.</text>
</comment>
<dbReference type="AlphaFoldDB" id="A0A7J7DM71"/>
<dbReference type="Proteomes" id="UP000593562">
    <property type="component" value="Unassembled WGS sequence"/>
</dbReference>
<dbReference type="InParanoid" id="A0A7J7DM71"/>
<dbReference type="Gene3D" id="3.30.40.10">
    <property type="entry name" value="Zinc/RING finger domain, C3HC4 (zinc finger)"/>
    <property type="match status" value="1"/>
</dbReference>
<organism evidence="4 5">
    <name type="scientific">Tripterygium wilfordii</name>
    <name type="common">Thunder God vine</name>
    <dbReference type="NCBI Taxonomy" id="458696"/>
    <lineage>
        <taxon>Eukaryota</taxon>
        <taxon>Viridiplantae</taxon>
        <taxon>Streptophyta</taxon>
        <taxon>Embryophyta</taxon>
        <taxon>Tracheophyta</taxon>
        <taxon>Spermatophyta</taxon>
        <taxon>Magnoliopsida</taxon>
        <taxon>eudicotyledons</taxon>
        <taxon>Gunneridae</taxon>
        <taxon>Pentapetalae</taxon>
        <taxon>rosids</taxon>
        <taxon>fabids</taxon>
        <taxon>Celastrales</taxon>
        <taxon>Celastraceae</taxon>
        <taxon>Tripterygium</taxon>
    </lineage>
</organism>
<gene>
    <name evidence="4" type="ORF">HS088_TW05G00148</name>
</gene>
<dbReference type="EMBL" id="JAAARO010000005">
    <property type="protein sequence ID" value="KAF5747427.1"/>
    <property type="molecule type" value="Genomic_DNA"/>
</dbReference>
<name>A0A7J7DM71_TRIWF</name>